<dbReference type="Gene3D" id="3.30.910.10">
    <property type="entry name" value="DinI-like"/>
    <property type="match status" value="1"/>
</dbReference>
<dbReference type="Proteomes" id="UP000655659">
    <property type="component" value="Unassembled WGS sequence"/>
</dbReference>
<dbReference type="EMBL" id="JAETYU010000014">
    <property type="protein sequence ID" value="MBL6203924.1"/>
    <property type="molecule type" value="Genomic_DNA"/>
</dbReference>
<name>A0AAW4F1K9_ECOLX</name>
<evidence type="ECO:0000313" key="1">
    <source>
        <dbReference type="EMBL" id="MBL6203924.1"/>
    </source>
</evidence>
<proteinExistence type="predicted"/>
<dbReference type="Pfam" id="PF06183">
    <property type="entry name" value="DinI"/>
    <property type="match status" value="1"/>
</dbReference>
<dbReference type="InterPro" id="IPR010391">
    <property type="entry name" value="DNA_damage-inducible_DinI-like"/>
</dbReference>
<evidence type="ECO:0000313" key="4">
    <source>
        <dbReference type="Proteomes" id="UP000655659"/>
    </source>
</evidence>
<evidence type="ECO:0000313" key="3">
    <source>
        <dbReference type="Proteomes" id="UP000615017"/>
    </source>
</evidence>
<evidence type="ECO:0000313" key="2">
    <source>
        <dbReference type="EMBL" id="MBL6234288.1"/>
    </source>
</evidence>
<dbReference type="AlphaFoldDB" id="A0AAW4F1K9"/>
<dbReference type="EMBL" id="JAETYZ010000008">
    <property type="protein sequence ID" value="MBL6234288.1"/>
    <property type="molecule type" value="Genomic_DNA"/>
</dbReference>
<dbReference type="InterPro" id="IPR036687">
    <property type="entry name" value="DinI-like_sf"/>
</dbReference>
<reference evidence="1 3" key="1">
    <citation type="submission" date="2021-01" db="EMBL/GenBank/DDBJ databases">
        <title>Genomes of Escherichia coli STEC strains from raw meat-based diets for companion animals.</title>
        <authorList>
            <person name="Stevens M.J.A."/>
            <person name="Stephan R."/>
        </authorList>
    </citation>
    <scope>NUCLEOTIDE SEQUENCE</scope>
    <source>
        <strain evidence="1">ATC7-7</strain>
        <strain evidence="2 3">LSC1-58</strain>
    </source>
</reference>
<comment type="caution">
    <text evidence="1">The sequence shown here is derived from an EMBL/GenBank/DDBJ whole genome shotgun (WGS) entry which is preliminary data.</text>
</comment>
<accession>A0AAW4F1K9</accession>
<gene>
    <name evidence="2" type="ORF">JNA65_10190</name>
    <name evidence="1" type="ORF">JNA68_12035</name>
</gene>
<dbReference type="Proteomes" id="UP000615017">
    <property type="component" value="Unassembled WGS sequence"/>
</dbReference>
<sequence length="72" mass="8321">MILLKSFFVLQRLIPPYSHSINNGYDHVDVIVRTTSNDGLTILRVVNKESAHEFVQETLQEAWETAEDCFIQ</sequence>
<organism evidence="1 4">
    <name type="scientific">Escherichia coli</name>
    <dbReference type="NCBI Taxonomy" id="562"/>
    <lineage>
        <taxon>Bacteria</taxon>
        <taxon>Pseudomonadati</taxon>
        <taxon>Pseudomonadota</taxon>
        <taxon>Gammaproteobacteria</taxon>
        <taxon>Enterobacterales</taxon>
        <taxon>Enterobacteriaceae</taxon>
        <taxon>Escherichia</taxon>
    </lineage>
</organism>
<protein>
    <submittedName>
        <fullName evidence="1">DinI-like family protein</fullName>
    </submittedName>
</protein>
<dbReference type="SUPFAM" id="SSF54857">
    <property type="entry name" value="DNA damage-inducible protein DinI"/>
    <property type="match status" value="1"/>
</dbReference>